<feature type="domain" description="Formyl transferase N-terminal" evidence="5">
    <location>
        <begin position="10"/>
        <end position="187"/>
    </location>
</feature>
<evidence type="ECO:0000259" key="6">
    <source>
        <dbReference type="Pfam" id="PF02911"/>
    </source>
</evidence>
<dbReference type="SUPFAM" id="SSF53328">
    <property type="entry name" value="Formyltransferase"/>
    <property type="match status" value="1"/>
</dbReference>
<dbReference type="InterPro" id="IPR036477">
    <property type="entry name" value="Formyl_transf_N_sf"/>
</dbReference>
<dbReference type="InterPro" id="IPR044135">
    <property type="entry name" value="Met-tRNA-FMT_C"/>
</dbReference>
<dbReference type="HAMAP" id="MF_00182">
    <property type="entry name" value="Formyl_trans"/>
    <property type="match status" value="1"/>
</dbReference>
<accession>A0A6J6JER1</accession>
<dbReference type="SUPFAM" id="SSF50486">
    <property type="entry name" value="FMT C-terminal domain-like"/>
    <property type="match status" value="1"/>
</dbReference>
<dbReference type="CDD" id="cd08704">
    <property type="entry name" value="Met_tRNA_FMT_C"/>
    <property type="match status" value="1"/>
</dbReference>
<name>A0A6J6JER1_9ZZZZ</name>
<dbReference type="EMBL" id="CAEZVU010000074">
    <property type="protein sequence ID" value="CAB4635621.1"/>
    <property type="molecule type" value="Genomic_DNA"/>
</dbReference>
<dbReference type="InterPro" id="IPR041711">
    <property type="entry name" value="Met-tRNA-FMT_N"/>
</dbReference>
<dbReference type="InterPro" id="IPR005794">
    <property type="entry name" value="Fmt"/>
</dbReference>
<dbReference type="AlphaFoldDB" id="A0A6J6JER1"/>
<protein>
    <recommendedName>
        <fullName evidence="2">methionyl-tRNA formyltransferase</fullName>
        <ecNumber evidence="2">2.1.2.9</ecNumber>
    </recommendedName>
</protein>
<reference evidence="7" key="1">
    <citation type="submission" date="2020-05" db="EMBL/GenBank/DDBJ databases">
        <authorList>
            <person name="Chiriac C."/>
            <person name="Salcher M."/>
            <person name="Ghai R."/>
            <person name="Kavagutti S V."/>
        </authorList>
    </citation>
    <scope>NUCLEOTIDE SEQUENCE</scope>
</reference>
<comment type="similarity">
    <text evidence="1">Belongs to the Fmt family.</text>
</comment>
<dbReference type="Gene3D" id="3.10.25.10">
    <property type="entry name" value="Formyl transferase, C-terminal domain"/>
    <property type="match status" value="1"/>
</dbReference>
<dbReference type="GO" id="GO:0004479">
    <property type="term" value="F:methionyl-tRNA formyltransferase activity"/>
    <property type="evidence" value="ECO:0007669"/>
    <property type="project" value="UniProtKB-EC"/>
</dbReference>
<dbReference type="CDD" id="cd08646">
    <property type="entry name" value="FMT_core_Met-tRNA-FMT_N"/>
    <property type="match status" value="1"/>
</dbReference>
<dbReference type="Pfam" id="PF00551">
    <property type="entry name" value="Formyl_trans_N"/>
    <property type="match status" value="1"/>
</dbReference>
<dbReference type="Pfam" id="PF02911">
    <property type="entry name" value="Formyl_trans_C"/>
    <property type="match status" value="1"/>
</dbReference>
<dbReference type="InterPro" id="IPR011034">
    <property type="entry name" value="Formyl_transferase-like_C_sf"/>
</dbReference>
<dbReference type="Gene3D" id="3.40.50.170">
    <property type="entry name" value="Formyl transferase, N-terminal domain"/>
    <property type="match status" value="1"/>
</dbReference>
<gene>
    <name evidence="7" type="ORF">UFOPK2132_00495</name>
</gene>
<evidence type="ECO:0000313" key="7">
    <source>
        <dbReference type="EMBL" id="CAB4635621.1"/>
    </source>
</evidence>
<evidence type="ECO:0000256" key="3">
    <source>
        <dbReference type="ARBA" id="ARBA00022679"/>
    </source>
</evidence>
<evidence type="ECO:0000256" key="4">
    <source>
        <dbReference type="ARBA" id="ARBA00022917"/>
    </source>
</evidence>
<dbReference type="PANTHER" id="PTHR11138:SF5">
    <property type="entry name" value="METHIONYL-TRNA FORMYLTRANSFERASE, MITOCHONDRIAL"/>
    <property type="match status" value="1"/>
</dbReference>
<keyword evidence="4" id="KW-0648">Protein biosynthesis</keyword>
<dbReference type="InterPro" id="IPR005793">
    <property type="entry name" value="Formyl_trans_C"/>
</dbReference>
<organism evidence="7">
    <name type="scientific">freshwater metagenome</name>
    <dbReference type="NCBI Taxonomy" id="449393"/>
    <lineage>
        <taxon>unclassified sequences</taxon>
        <taxon>metagenomes</taxon>
        <taxon>ecological metagenomes</taxon>
    </lineage>
</organism>
<evidence type="ECO:0000256" key="2">
    <source>
        <dbReference type="ARBA" id="ARBA00012261"/>
    </source>
</evidence>
<dbReference type="GO" id="GO:0005829">
    <property type="term" value="C:cytosol"/>
    <property type="evidence" value="ECO:0007669"/>
    <property type="project" value="TreeGrafter"/>
</dbReference>
<dbReference type="InterPro" id="IPR002376">
    <property type="entry name" value="Formyl_transf_N"/>
</dbReference>
<keyword evidence="3" id="KW-0808">Transferase</keyword>
<evidence type="ECO:0000259" key="5">
    <source>
        <dbReference type="Pfam" id="PF00551"/>
    </source>
</evidence>
<evidence type="ECO:0000256" key="1">
    <source>
        <dbReference type="ARBA" id="ARBA00010699"/>
    </source>
</evidence>
<feature type="domain" description="Formyl transferase C-terminal" evidence="6">
    <location>
        <begin position="214"/>
        <end position="305"/>
    </location>
</feature>
<proteinExistence type="inferred from homology"/>
<sequence>MLFSMTAKLRVVFAGTPQNAAETLDRLVSEGVQIVGVLTRTDARVGRSGELTPSAVAHKAHELGLETFKTNKIDDKALEWLKSLKSDIGAVVAYGSIFKQPVLEIPRLGWLNLHYSLLPELPGPAPVQHAILQGKKVTGVTVFRLDSGIDSGPIISSTEQVIDDADTTGSLLSKLTGIGSKLLLDVLQQDEAKLSFAKPQEISGIHASATKPTRELARLEFTGDALTQLNKIRAMNPEPMAWFEINGTVTRVIRARFQDSTSEASTLRIVEKDLVVHCKVGSLVLDIVQPAGKQQMSGADWFRGLRVEKLKLS</sequence>
<dbReference type="InterPro" id="IPR037022">
    <property type="entry name" value="Formyl_trans_C_sf"/>
</dbReference>
<dbReference type="EC" id="2.1.2.9" evidence="2"/>
<dbReference type="PANTHER" id="PTHR11138">
    <property type="entry name" value="METHIONYL-TRNA FORMYLTRANSFERASE"/>
    <property type="match status" value="1"/>
</dbReference>